<dbReference type="InterPro" id="IPR016181">
    <property type="entry name" value="Acyl_CoA_acyltransferase"/>
</dbReference>
<reference evidence="4" key="1">
    <citation type="submission" date="2022-10" db="EMBL/GenBank/DDBJ databases">
        <title>Roseovarius pelagicus sp. nov., isolated from Arctic seawater.</title>
        <authorList>
            <person name="Hong Y.W."/>
            <person name="Hwang C.Y."/>
        </authorList>
    </citation>
    <scope>NUCLEOTIDE SEQUENCE</scope>
    <source>
        <strain evidence="4">HL-MP18</strain>
    </source>
</reference>
<keyword evidence="2" id="KW-0012">Acyltransferase</keyword>
<dbReference type="Proteomes" id="UP001064087">
    <property type="component" value="Chromosome"/>
</dbReference>
<organism evidence="4 5">
    <name type="scientific">Roseovarius pelagicus</name>
    <dbReference type="NCBI Taxonomy" id="2980108"/>
    <lineage>
        <taxon>Bacteria</taxon>
        <taxon>Pseudomonadati</taxon>
        <taxon>Pseudomonadota</taxon>
        <taxon>Alphaproteobacteria</taxon>
        <taxon>Rhodobacterales</taxon>
        <taxon>Roseobacteraceae</taxon>
        <taxon>Roseovarius</taxon>
    </lineage>
</organism>
<dbReference type="InterPro" id="IPR000182">
    <property type="entry name" value="GNAT_dom"/>
</dbReference>
<keyword evidence="1" id="KW-0808">Transferase</keyword>
<dbReference type="SUPFAM" id="SSF55729">
    <property type="entry name" value="Acyl-CoA N-acyltransferases (Nat)"/>
    <property type="match status" value="1"/>
</dbReference>
<dbReference type="RefSeq" id="WP_263048570.1">
    <property type="nucleotide sequence ID" value="NZ_CP106738.1"/>
</dbReference>
<protein>
    <submittedName>
        <fullName evidence="4">GNAT family N-acetyltransferase</fullName>
    </submittedName>
</protein>
<accession>A0ABY6DFD8</accession>
<dbReference type="EMBL" id="CP106738">
    <property type="protein sequence ID" value="UXX84225.1"/>
    <property type="molecule type" value="Genomic_DNA"/>
</dbReference>
<dbReference type="Gene3D" id="3.40.630.30">
    <property type="match status" value="1"/>
</dbReference>
<feature type="domain" description="N-acetyltransferase" evidence="3">
    <location>
        <begin position="7"/>
        <end position="156"/>
    </location>
</feature>
<name>A0ABY6DFD8_9RHOB</name>
<dbReference type="PANTHER" id="PTHR43877:SF1">
    <property type="entry name" value="ACETYLTRANSFERASE"/>
    <property type="match status" value="1"/>
</dbReference>
<evidence type="ECO:0000259" key="3">
    <source>
        <dbReference type="PROSITE" id="PS51186"/>
    </source>
</evidence>
<dbReference type="Pfam" id="PF13673">
    <property type="entry name" value="Acetyltransf_10"/>
    <property type="match status" value="1"/>
</dbReference>
<evidence type="ECO:0000256" key="1">
    <source>
        <dbReference type="ARBA" id="ARBA00022679"/>
    </source>
</evidence>
<evidence type="ECO:0000313" key="4">
    <source>
        <dbReference type="EMBL" id="UXX84225.1"/>
    </source>
</evidence>
<proteinExistence type="predicted"/>
<keyword evidence="5" id="KW-1185">Reference proteome</keyword>
<evidence type="ECO:0000313" key="5">
    <source>
        <dbReference type="Proteomes" id="UP001064087"/>
    </source>
</evidence>
<sequence length="160" mass="17022">MSASQPYILRPPRVEELARVSALMLRSKAHWGYDATFMRACVAELTMTAADLMRDDCMLACDGDRMLGVAQVSCDGGIAELEALFVDPVAMGRGVGRRLFDWATGAAIAHGARSLVIVADPDAEPFYQRMGAVPAGTTPSGSIPGRHLPRLTLTLSDTGA</sequence>
<evidence type="ECO:0000256" key="2">
    <source>
        <dbReference type="ARBA" id="ARBA00023315"/>
    </source>
</evidence>
<dbReference type="PANTHER" id="PTHR43877">
    <property type="entry name" value="AMINOALKYLPHOSPHONATE N-ACETYLTRANSFERASE-RELATED-RELATED"/>
    <property type="match status" value="1"/>
</dbReference>
<dbReference type="InterPro" id="IPR050832">
    <property type="entry name" value="Bact_Acetyltransf"/>
</dbReference>
<gene>
    <name evidence="4" type="ORF">N7U68_06125</name>
</gene>
<dbReference type="PROSITE" id="PS51186">
    <property type="entry name" value="GNAT"/>
    <property type="match status" value="1"/>
</dbReference>
<dbReference type="CDD" id="cd04301">
    <property type="entry name" value="NAT_SF"/>
    <property type="match status" value="1"/>
</dbReference>